<comment type="caution">
    <text evidence="2">The sequence shown here is derived from an EMBL/GenBank/DDBJ whole genome shotgun (WGS) entry which is preliminary data.</text>
</comment>
<feature type="transmembrane region" description="Helical" evidence="1">
    <location>
        <begin position="12"/>
        <end position="33"/>
    </location>
</feature>
<dbReference type="GO" id="GO:0030246">
    <property type="term" value="F:carbohydrate binding"/>
    <property type="evidence" value="ECO:0007669"/>
    <property type="project" value="InterPro"/>
</dbReference>
<evidence type="ECO:0000256" key="1">
    <source>
        <dbReference type="SAM" id="Phobius"/>
    </source>
</evidence>
<keyword evidence="1" id="KW-1133">Transmembrane helix</keyword>
<proteinExistence type="predicted"/>
<gene>
    <name evidence="2" type="ORF">A2799_01730</name>
</gene>
<keyword evidence="1" id="KW-0472">Membrane</keyword>
<sequence length="203" mass="22171">MQENYHGRLFITALLSIIFVLIVVAIGISFFLLKDQKNLEKVSTTSTQEVASKSQPQIPQNPYKGTFFLHTQDDKTDFAVGDTVDIDVYADSDGYDIVGYDLDLSLPTGMEFVSATSLVDTFTPYPSSKNGNEYITVVKALGSTDPIIFQDQPVLTIRVKLNESGTMQIQPVYVAGSISNSSLMDSKTVNVLGSVEGIVLNVQ</sequence>
<name>A0A1F7GEV3_9BACT</name>
<protein>
    <recommendedName>
        <fullName evidence="4">Cohesin domain-containing protein</fullName>
    </recommendedName>
</protein>
<dbReference type="SUPFAM" id="SSF49384">
    <property type="entry name" value="Carbohydrate-binding domain"/>
    <property type="match status" value="1"/>
</dbReference>
<organism evidence="2 3">
    <name type="scientific">Candidatus Roizmanbacteria bacterium RIFCSPHIGHO2_01_FULL_39_24</name>
    <dbReference type="NCBI Taxonomy" id="1802032"/>
    <lineage>
        <taxon>Bacteria</taxon>
        <taxon>Candidatus Roizmaniibacteriota</taxon>
    </lineage>
</organism>
<dbReference type="Proteomes" id="UP000176850">
    <property type="component" value="Unassembled WGS sequence"/>
</dbReference>
<reference evidence="2 3" key="1">
    <citation type="journal article" date="2016" name="Nat. Commun.">
        <title>Thousands of microbial genomes shed light on interconnected biogeochemical processes in an aquifer system.</title>
        <authorList>
            <person name="Anantharaman K."/>
            <person name="Brown C.T."/>
            <person name="Hug L.A."/>
            <person name="Sharon I."/>
            <person name="Castelle C.J."/>
            <person name="Probst A.J."/>
            <person name="Thomas B.C."/>
            <person name="Singh A."/>
            <person name="Wilkins M.J."/>
            <person name="Karaoz U."/>
            <person name="Brodie E.L."/>
            <person name="Williams K.H."/>
            <person name="Hubbard S.S."/>
            <person name="Banfield J.F."/>
        </authorList>
    </citation>
    <scope>NUCLEOTIDE SEQUENCE [LARGE SCALE GENOMIC DNA]</scope>
</reference>
<evidence type="ECO:0008006" key="4">
    <source>
        <dbReference type="Google" id="ProtNLM"/>
    </source>
</evidence>
<accession>A0A1F7GEV3</accession>
<evidence type="ECO:0000313" key="2">
    <source>
        <dbReference type="EMBL" id="OGK17413.1"/>
    </source>
</evidence>
<dbReference type="Gene3D" id="2.60.40.680">
    <property type="match status" value="1"/>
</dbReference>
<dbReference type="EMBL" id="MFZH01000047">
    <property type="protein sequence ID" value="OGK17413.1"/>
    <property type="molecule type" value="Genomic_DNA"/>
</dbReference>
<keyword evidence="1" id="KW-0812">Transmembrane</keyword>
<evidence type="ECO:0000313" key="3">
    <source>
        <dbReference type="Proteomes" id="UP000176850"/>
    </source>
</evidence>
<dbReference type="AlphaFoldDB" id="A0A1F7GEV3"/>
<dbReference type="InterPro" id="IPR008965">
    <property type="entry name" value="CBM2/CBM3_carb-bd_dom_sf"/>
</dbReference>